<keyword evidence="12 22" id="KW-1133">Transmembrane helix</keyword>
<comment type="caution">
    <text evidence="24">The sequence shown here is derived from an EMBL/GenBank/DDBJ whole genome shotgun (WGS) entry which is preliminary data.</text>
</comment>
<feature type="domain" description="Rieske" evidence="23">
    <location>
        <begin position="240"/>
        <end position="331"/>
    </location>
</feature>
<dbReference type="Proteomes" id="UP000224915">
    <property type="component" value="Unassembled WGS sequence"/>
</dbReference>
<evidence type="ECO:0000256" key="18">
    <source>
        <dbReference type="ARBA" id="ARBA00029586"/>
    </source>
</evidence>
<dbReference type="OrthoDB" id="9802613at2"/>
<evidence type="ECO:0000256" key="5">
    <source>
        <dbReference type="ARBA" id="ARBA00022448"/>
    </source>
</evidence>
<comment type="similarity">
    <text evidence="3">Belongs to the Rieske iron-sulfur protein family.</text>
</comment>
<dbReference type="GO" id="GO:0004497">
    <property type="term" value="F:monooxygenase activity"/>
    <property type="evidence" value="ECO:0007669"/>
    <property type="project" value="UniProtKB-ARBA"/>
</dbReference>
<evidence type="ECO:0000256" key="13">
    <source>
        <dbReference type="ARBA" id="ARBA00023002"/>
    </source>
</evidence>
<feature type="compositionally biased region" description="Basic and acidic residues" evidence="21">
    <location>
        <begin position="37"/>
        <end position="48"/>
    </location>
</feature>
<dbReference type="GO" id="GO:0005886">
    <property type="term" value="C:plasma membrane"/>
    <property type="evidence" value="ECO:0007669"/>
    <property type="project" value="UniProtKB-SubCell"/>
</dbReference>
<accession>A0A2A9CYJ8</accession>
<keyword evidence="8 22" id="KW-0812">Transmembrane</keyword>
<evidence type="ECO:0000259" key="23">
    <source>
        <dbReference type="PROSITE" id="PS51296"/>
    </source>
</evidence>
<feature type="region of interest" description="Disordered" evidence="21">
    <location>
        <begin position="1"/>
        <end position="48"/>
    </location>
</feature>
<keyword evidence="25" id="KW-1185">Reference proteome</keyword>
<evidence type="ECO:0000256" key="3">
    <source>
        <dbReference type="ARBA" id="ARBA00010651"/>
    </source>
</evidence>
<dbReference type="InterPro" id="IPR005805">
    <property type="entry name" value="Rieske_Fe-S_prot_C"/>
</dbReference>
<feature type="transmembrane region" description="Helical" evidence="22">
    <location>
        <begin position="90"/>
        <end position="113"/>
    </location>
</feature>
<evidence type="ECO:0000256" key="16">
    <source>
        <dbReference type="ARBA" id="ARBA00023136"/>
    </source>
</evidence>
<dbReference type="GO" id="GO:0046872">
    <property type="term" value="F:metal ion binding"/>
    <property type="evidence" value="ECO:0007669"/>
    <property type="project" value="UniProtKB-KW"/>
</dbReference>
<evidence type="ECO:0000256" key="7">
    <source>
        <dbReference type="ARBA" id="ARBA00022660"/>
    </source>
</evidence>
<evidence type="ECO:0000256" key="9">
    <source>
        <dbReference type="ARBA" id="ARBA00022714"/>
    </source>
</evidence>
<dbReference type="GO" id="GO:0016705">
    <property type="term" value="F:oxidoreductase activity, acting on paired donors, with incorporation or reduction of molecular oxygen"/>
    <property type="evidence" value="ECO:0007669"/>
    <property type="project" value="UniProtKB-ARBA"/>
</dbReference>
<dbReference type="RefSeq" id="WP_098468620.1">
    <property type="nucleotide sequence ID" value="NZ_PDJD01000001.1"/>
</dbReference>
<keyword evidence="17" id="KW-1015">Disulfide bond</keyword>
<evidence type="ECO:0000256" key="10">
    <source>
        <dbReference type="ARBA" id="ARBA00022723"/>
    </source>
</evidence>
<keyword evidence="7" id="KW-0679">Respiratory chain</keyword>
<evidence type="ECO:0000256" key="2">
    <source>
        <dbReference type="ARBA" id="ARBA00004651"/>
    </source>
</evidence>
<dbReference type="AlphaFoldDB" id="A0A2A9CYJ8"/>
<gene>
    <name evidence="24" type="ORF">ATL40_1071</name>
</gene>
<dbReference type="Pfam" id="PF00355">
    <property type="entry name" value="Rieske"/>
    <property type="match status" value="1"/>
</dbReference>
<evidence type="ECO:0000256" key="22">
    <source>
        <dbReference type="SAM" id="Phobius"/>
    </source>
</evidence>
<evidence type="ECO:0000256" key="4">
    <source>
        <dbReference type="ARBA" id="ARBA00015816"/>
    </source>
</evidence>
<dbReference type="EMBL" id="PDJD01000001">
    <property type="protein sequence ID" value="PFG19507.1"/>
    <property type="molecule type" value="Genomic_DNA"/>
</dbReference>
<evidence type="ECO:0000256" key="21">
    <source>
        <dbReference type="SAM" id="MobiDB-lite"/>
    </source>
</evidence>
<comment type="function">
    <text evidence="1">Iron-sulfur subunit of the cytochrome bc1 complex, an essential component of the respiratory electron transport chain required for ATP synthesis. The bc1 complex catalyzes the oxidation of menaquinol and the reduction of cytochrome c in the respiratory chain. The bc1 complex operates through a Q-cycle mechanism that couples electron transfer to generation of the proton gradient that drives ATP synthesis.</text>
</comment>
<comment type="subcellular location">
    <subcellularLocation>
        <location evidence="2">Cell membrane</location>
        <topology evidence="2">Multi-pass membrane protein</topology>
    </subcellularLocation>
</comment>
<evidence type="ECO:0000256" key="6">
    <source>
        <dbReference type="ARBA" id="ARBA00022475"/>
    </source>
</evidence>
<keyword evidence="10" id="KW-0479">Metal-binding</keyword>
<evidence type="ECO:0000256" key="11">
    <source>
        <dbReference type="ARBA" id="ARBA00022982"/>
    </source>
</evidence>
<keyword evidence="14" id="KW-0408">Iron</keyword>
<dbReference type="InterPro" id="IPR014349">
    <property type="entry name" value="Rieske_Fe-S_prot"/>
</dbReference>
<keyword evidence="9" id="KW-0001">2Fe-2S</keyword>
<keyword evidence="13" id="KW-0560">Oxidoreductase</keyword>
<dbReference type="Pfam" id="PF19297">
    <property type="entry name" value="QcrA_N"/>
    <property type="match status" value="1"/>
</dbReference>
<feature type="compositionally biased region" description="Polar residues" evidence="21">
    <location>
        <begin position="1"/>
        <end position="13"/>
    </location>
</feature>
<evidence type="ECO:0000313" key="25">
    <source>
        <dbReference type="Proteomes" id="UP000224915"/>
    </source>
</evidence>
<feature type="transmembrane region" description="Helical" evidence="22">
    <location>
        <begin position="57"/>
        <end position="78"/>
    </location>
</feature>
<evidence type="ECO:0000256" key="8">
    <source>
        <dbReference type="ARBA" id="ARBA00022692"/>
    </source>
</evidence>
<evidence type="ECO:0000256" key="15">
    <source>
        <dbReference type="ARBA" id="ARBA00023014"/>
    </source>
</evidence>
<reference evidence="24 25" key="1">
    <citation type="submission" date="2017-10" db="EMBL/GenBank/DDBJ databases">
        <title>Sequencing the genomes of 1000 actinobacteria strains.</title>
        <authorList>
            <person name="Klenk H.-P."/>
        </authorList>
    </citation>
    <scope>NUCLEOTIDE SEQUENCE [LARGE SCALE GENOMIC DNA]</scope>
    <source>
        <strain evidence="24 25">DSM 21801</strain>
    </source>
</reference>
<keyword evidence="6" id="KW-1003">Cell membrane</keyword>
<comment type="cofactor">
    <cofactor evidence="20">
        <name>[2Fe-2S] cluster</name>
        <dbReference type="ChEBI" id="CHEBI:190135"/>
    </cofactor>
</comment>
<proteinExistence type="inferred from homology"/>
<evidence type="ECO:0000313" key="24">
    <source>
        <dbReference type="EMBL" id="PFG19507.1"/>
    </source>
</evidence>
<evidence type="ECO:0000256" key="20">
    <source>
        <dbReference type="ARBA" id="ARBA00034078"/>
    </source>
</evidence>
<dbReference type="PRINTS" id="PR00162">
    <property type="entry name" value="RIESKE"/>
</dbReference>
<keyword evidence="5" id="KW-0813">Transport</keyword>
<dbReference type="Gene3D" id="2.102.10.10">
    <property type="entry name" value="Rieske [2Fe-2S] iron-sulphur domain"/>
    <property type="match status" value="1"/>
</dbReference>
<dbReference type="GO" id="GO:0051537">
    <property type="term" value="F:2 iron, 2 sulfur cluster binding"/>
    <property type="evidence" value="ECO:0007669"/>
    <property type="project" value="UniProtKB-KW"/>
</dbReference>
<dbReference type="InterPro" id="IPR036922">
    <property type="entry name" value="Rieske_2Fe-2S_sf"/>
</dbReference>
<dbReference type="InterPro" id="IPR045603">
    <property type="entry name" value="QcrA_N"/>
</dbReference>
<keyword evidence="15" id="KW-0411">Iron-sulfur</keyword>
<protein>
    <recommendedName>
        <fullName evidence="4">Cytochrome bc1 complex Rieske iron-sulfur subunit</fullName>
    </recommendedName>
    <alternativeName>
        <fullName evidence="18">Cytochrome bc1 reductase complex subunit QcrA</fullName>
    </alternativeName>
    <alternativeName>
        <fullName evidence="19">Rieske iron-sulfur protein</fullName>
    </alternativeName>
</protein>
<name>A0A2A9CYJ8_9MICO</name>
<evidence type="ECO:0000256" key="14">
    <source>
        <dbReference type="ARBA" id="ARBA00023004"/>
    </source>
</evidence>
<dbReference type="PANTHER" id="PTHR10134">
    <property type="entry name" value="CYTOCHROME B-C1 COMPLEX SUBUNIT RIESKE, MITOCHONDRIAL"/>
    <property type="match status" value="1"/>
</dbReference>
<evidence type="ECO:0000256" key="1">
    <source>
        <dbReference type="ARBA" id="ARBA00002494"/>
    </source>
</evidence>
<evidence type="ECO:0000256" key="12">
    <source>
        <dbReference type="ARBA" id="ARBA00022989"/>
    </source>
</evidence>
<dbReference type="InterPro" id="IPR017941">
    <property type="entry name" value="Rieske_2Fe-2S"/>
</dbReference>
<keyword evidence="11" id="KW-0249">Electron transport</keyword>
<evidence type="ECO:0000256" key="19">
    <source>
        <dbReference type="ARBA" id="ARBA00032409"/>
    </source>
</evidence>
<dbReference type="PROSITE" id="PS51296">
    <property type="entry name" value="RIESKE"/>
    <property type="match status" value="1"/>
</dbReference>
<sequence length="369" mass="39901">MSNNELTPPTASSELDDEVFGAEPDGTTAFANPGLPEHAHRLSDKDPEQAKKVERQVALIFTVSILATIVGIWGYFAFPMDSTVGNVRASTLSIGAGLGVGMLGIGVAAVHWAKALMSDVEHVDERHPQKSDEATRADAAQLLAEGAEDSRIGRRPLLKGTMVGALALAPLAFVVPLVGNLGGNWNVSQMRYTMWNTGVRLARDPDGALIRPEDVTIGSVFHVIPDGLIGSSHMLEKKAKAIVLLVRMDPSELIEQPGREGWSWQGIVAYSKVCTHVGCPVALYERQTHHLLCPCHQSTFDVSDGAKVVFGPAKRALPQLPIMVDDEGYLAAQSDFHEMVGPSTWEMQRYDEYGSDVTDREDETAEAGH</sequence>
<evidence type="ECO:0000256" key="17">
    <source>
        <dbReference type="ARBA" id="ARBA00023157"/>
    </source>
</evidence>
<dbReference type="CDD" id="cd03467">
    <property type="entry name" value="Rieske"/>
    <property type="match status" value="1"/>
</dbReference>
<dbReference type="SUPFAM" id="SSF50022">
    <property type="entry name" value="ISP domain"/>
    <property type="match status" value="1"/>
</dbReference>
<keyword evidence="16 22" id="KW-0472">Membrane</keyword>
<feature type="transmembrane region" description="Helical" evidence="22">
    <location>
        <begin position="160"/>
        <end position="179"/>
    </location>
</feature>
<organism evidence="24 25">
    <name type="scientific">Serinibacter salmoneus</name>
    <dbReference type="NCBI Taxonomy" id="556530"/>
    <lineage>
        <taxon>Bacteria</taxon>
        <taxon>Bacillati</taxon>
        <taxon>Actinomycetota</taxon>
        <taxon>Actinomycetes</taxon>
        <taxon>Micrococcales</taxon>
        <taxon>Beutenbergiaceae</taxon>
        <taxon>Serinibacter</taxon>
    </lineage>
</organism>